<organism evidence="2 3">
    <name type="scientific">candidate division WS6 bacterium GW2011_GWB1_33_6</name>
    <dbReference type="NCBI Taxonomy" id="1619088"/>
    <lineage>
        <taxon>Bacteria</taxon>
        <taxon>Candidatus Dojkabacteria</taxon>
    </lineage>
</organism>
<feature type="transmembrane region" description="Helical" evidence="1">
    <location>
        <begin position="27"/>
        <end position="49"/>
    </location>
</feature>
<dbReference type="Proteomes" id="UP000034488">
    <property type="component" value="Unassembled WGS sequence"/>
</dbReference>
<keyword evidence="1" id="KW-0472">Membrane</keyword>
<feature type="transmembrane region" description="Helical" evidence="1">
    <location>
        <begin position="61"/>
        <end position="84"/>
    </location>
</feature>
<comment type="caution">
    <text evidence="2">The sequence shown here is derived from an EMBL/GenBank/DDBJ whole genome shotgun (WGS) entry which is preliminary data.</text>
</comment>
<sequence>MANLDFKTSAQRWQRYGEEYLLEGRNYYFQIINLSIQISIFLLGFNVIWFQINTEEIQDPLKIFITFNLIFLILSLGLGVWSVLRIHLFMNKSGEYYQGRSEKMNEYILDTGKTTDDKYPEYILEDNRVKLEARFWQHYLQMGFLFLGIIDSLIITLWFLWY</sequence>
<evidence type="ECO:0000313" key="3">
    <source>
        <dbReference type="Proteomes" id="UP000034488"/>
    </source>
</evidence>
<proteinExistence type="predicted"/>
<protein>
    <submittedName>
        <fullName evidence="2">Uncharacterized protein</fullName>
    </submittedName>
</protein>
<feature type="transmembrane region" description="Helical" evidence="1">
    <location>
        <begin position="139"/>
        <end position="161"/>
    </location>
</feature>
<gene>
    <name evidence="2" type="ORF">UR47_C0014G0005</name>
</gene>
<reference evidence="2 3" key="1">
    <citation type="journal article" date="2015" name="Nature">
        <title>rRNA introns, odd ribosomes, and small enigmatic genomes across a large radiation of phyla.</title>
        <authorList>
            <person name="Brown C.T."/>
            <person name="Hug L.A."/>
            <person name="Thomas B.C."/>
            <person name="Sharon I."/>
            <person name="Castelle C.J."/>
            <person name="Singh A."/>
            <person name="Wilkins M.J."/>
            <person name="Williams K.H."/>
            <person name="Banfield J.F."/>
        </authorList>
    </citation>
    <scope>NUCLEOTIDE SEQUENCE [LARGE SCALE GENOMIC DNA]</scope>
</reference>
<name>A0A0G0AD96_9BACT</name>
<evidence type="ECO:0000313" key="2">
    <source>
        <dbReference type="EMBL" id="KKP54563.1"/>
    </source>
</evidence>
<accession>A0A0G0AD96</accession>
<keyword evidence="1" id="KW-1133">Transmembrane helix</keyword>
<dbReference type="AlphaFoldDB" id="A0A0G0AD96"/>
<evidence type="ECO:0000256" key="1">
    <source>
        <dbReference type="SAM" id="Phobius"/>
    </source>
</evidence>
<keyword evidence="1" id="KW-0812">Transmembrane</keyword>
<dbReference type="EMBL" id="LBPI01000014">
    <property type="protein sequence ID" value="KKP54563.1"/>
    <property type="molecule type" value="Genomic_DNA"/>
</dbReference>